<proteinExistence type="predicted"/>
<evidence type="ECO:0000256" key="1">
    <source>
        <dbReference type="SAM" id="MobiDB-lite"/>
    </source>
</evidence>
<evidence type="ECO:0000313" key="2">
    <source>
        <dbReference type="EMBL" id="KZC07473.1"/>
    </source>
</evidence>
<name>A0A154P6M1_DUFNO</name>
<accession>A0A154P6M1</accession>
<reference evidence="2 3" key="1">
    <citation type="submission" date="2015-07" db="EMBL/GenBank/DDBJ databases">
        <title>The genome of Dufourea novaeangliae.</title>
        <authorList>
            <person name="Pan H."/>
            <person name="Kapheim K."/>
        </authorList>
    </citation>
    <scope>NUCLEOTIDE SEQUENCE [LARGE SCALE GENOMIC DNA]</scope>
    <source>
        <strain evidence="2">0120121106</strain>
        <tissue evidence="2">Whole body</tissue>
    </source>
</reference>
<feature type="compositionally biased region" description="Basic and acidic residues" evidence="1">
    <location>
        <begin position="178"/>
        <end position="188"/>
    </location>
</feature>
<sequence length="240" mass="26208">MYSPTTAGETNDLSNEFQLKGNGVMKTAAGEVDALRKRALRNTIVTSTTGALEGKVTERNGAGRWDYQTSCVAGEVGSLPPQQETAANPTAAIKNSSVINGQQAETGKSMDIANSRRSLMVDHAAHAVFEHFHLDPWCRSNSSGSSVACMLKLKVSVSQPDDTAAVASRKCRGQRHNNSRERMTHDRTQTFNPSLRPSHCSMMEKEDTRRVPVLANYETSVYLLFTPLSHTLIGLESPRT</sequence>
<protein>
    <submittedName>
        <fullName evidence="2">Uncharacterized protein</fullName>
    </submittedName>
</protein>
<dbReference type="Proteomes" id="UP000076502">
    <property type="component" value="Unassembled WGS sequence"/>
</dbReference>
<evidence type="ECO:0000313" key="3">
    <source>
        <dbReference type="Proteomes" id="UP000076502"/>
    </source>
</evidence>
<keyword evidence="3" id="KW-1185">Reference proteome</keyword>
<dbReference type="AlphaFoldDB" id="A0A154P6M1"/>
<gene>
    <name evidence="2" type="ORF">WN55_08244</name>
</gene>
<organism evidence="2 3">
    <name type="scientific">Dufourea novaeangliae</name>
    <name type="common">Sweat bee</name>
    <dbReference type="NCBI Taxonomy" id="178035"/>
    <lineage>
        <taxon>Eukaryota</taxon>
        <taxon>Metazoa</taxon>
        <taxon>Ecdysozoa</taxon>
        <taxon>Arthropoda</taxon>
        <taxon>Hexapoda</taxon>
        <taxon>Insecta</taxon>
        <taxon>Pterygota</taxon>
        <taxon>Neoptera</taxon>
        <taxon>Endopterygota</taxon>
        <taxon>Hymenoptera</taxon>
        <taxon>Apocrita</taxon>
        <taxon>Aculeata</taxon>
        <taxon>Apoidea</taxon>
        <taxon>Anthophila</taxon>
        <taxon>Halictidae</taxon>
        <taxon>Rophitinae</taxon>
        <taxon>Dufourea</taxon>
    </lineage>
</organism>
<feature type="region of interest" description="Disordered" evidence="1">
    <location>
        <begin position="173"/>
        <end position="197"/>
    </location>
</feature>
<dbReference type="EMBL" id="KQ434827">
    <property type="protein sequence ID" value="KZC07473.1"/>
    <property type="molecule type" value="Genomic_DNA"/>
</dbReference>